<organism evidence="1 2">
    <name type="scientific">Portunus trituberculatus</name>
    <name type="common">Swimming crab</name>
    <name type="synonym">Neptunus trituberculatus</name>
    <dbReference type="NCBI Taxonomy" id="210409"/>
    <lineage>
        <taxon>Eukaryota</taxon>
        <taxon>Metazoa</taxon>
        <taxon>Ecdysozoa</taxon>
        <taxon>Arthropoda</taxon>
        <taxon>Crustacea</taxon>
        <taxon>Multicrustacea</taxon>
        <taxon>Malacostraca</taxon>
        <taxon>Eumalacostraca</taxon>
        <taxon>Eucarida</taxon>
        <taxon>Decapoda</taxon>
        <taxon>Pleocyemata</taxon>
        <taxon>Brachyura</taxon>
        <taxon>Eubrachyura</taxon>
        <taxon>Portunoidea</taxon>
        <taxon>Portunidae</taxon>
        <taxon>Portuninae</taxon>
        <taxon>Portunus</taxon>
    </lineage>
</organism>
<evidence type="ECO:0000313" key="1">
    <source>
        <dbReference type="EMBL" id="MPC71108.1"/>
    </source>
</evidence>
<dbReference type="EMBL" id="VSRR010032303">
    <property type="protein sequence ID" value="MPC71108.1"/>
    <property type="molecule type" value="Genomic_DNA"/>
</dbReference>
<keyword evidence="2" id="KW-1185">Reference proteome</keyword>
<reference evidence="1 2" key="1">
    <citation type="submission" date="2019-05" db="EMBL/GenBank/DDBJ databases">
        <title>Another draft genome of Portunus trituberculatus and its Hox gene families provides insights of decapod evolution.</title>
        <authorList>
            <person name="Jeong J.-H."/>
            <person name="Song I."/>
            <person name="Kim S."/>
            <person name="Choi T."/>
            <person name="Kim D."/>
            <person name="Ryu S."/>
            <person name="Kim W."/>
        </authorList>
    </citation>
    <scope>NUCLEOTIDE SEQUENCE [LARGE SCALE GENOMIC DNA]</scope>
    <source>
        <tissue evidence="1">Muscle</tissue>
    </source>
</reference>
<sequence length="89" mass="10404">MMRAITFQRHCRRYTEAVACDCETARLCFTELPTHELRTSQLLTIPPTSFLTTGLLHSLILMHNSFLDHIIRFVHSQLFKKSQKLLVVF</sequence>
<proteinExistence type="predicted"/>
<evidence type="ECO:0000313" key="2">
    <source>
        <dbReference type="Proteomes" id="UP000324222"/>
    </source>
</evidence>
<comment type="caution">
    <text evidence="1">The sequence shown here is derived from an EMBL/GenBank/DDBJ whole genome shotgun (WGS) entry which is preliminary data.</text>
</comment>
<protein>
    <submittedName>
        <fullName evidence="1">Uncharacterized protein</fullName>
    </submittedName>
</protein>
<gene>
    <name evidence="1" type="ORF">E2C01_065377</name>
</gene>
<name>A0A5B7HQY1_PORTR</name>
<dbReference type="AlphaFoldDB" id="A0A5B7HQY1"/>
<dbReference type="Proteomes" id="UP000324222">
    <property type="component" value="Unassembled WGS sequence"/>
</dbReference>
<accession>A0A5B7HQY1</accession>